<protein>
    <submittedName>
        <fullName evidence="2">SMI1/KNR4 family protein</fullName>
    </submittedName>
</protein>
<comment type="caution">
    <text evidence="2">The sequence shown here is derived from an EMBL/GenBank/DDBJ whole genome shotgun (WGS) entry which is preliminary data.</text>
</comment>
<dbReference type="Gene3D" id="3.40.1580.10">
    <property type="entry name" value="SMI1/KNR4-like"/>
    <property type="match status" value="1"/>
</dbReference>
<dbReference type="SMART" id="SM00860">
    <property type="entry name" value="SMI1_KNR4"/>
    <property type="match status" value="1"/>
</dbReference>
<dbReference type="AlphaFoldDB" id="A0A2N1IN60"/>
<sequence>MVDDFKLFNSDVAISGLDIDALESEIGMRFPAEFRALYLTFNGGEPNRAFWAEEENYEPIRVEDFKSIASDGAVDKNETKYIGGCFRLMVSRNVLPAHLVPFSVDEAGNFICLDKNEGKVIYFAVDIFQPDIDMHLNHISAQRVLSFSFHEFIGSLIHEDQVDQ</sequence>
<organism evidence="2 3">
    <name type="scientific">Pseudomonas monteilii</name>
    <dbReference type="NCBI Taxonomy" id="76759"/>
    <lineage>
        <taxon>Bacteria</taxon>
        <taxon>Pseudomonadati</taxon>
        <taxon>Pseudomonadota</taxon>
        <taxon>Gammaproteobacteria</taxon>
        <taxon>Pseudomonadales</taxon>
        <taxon>Pseudomonadaceae</taxon>
        <taxon>Pseudomonas</taxon>
    </lineage>
</organism>
<dbReference type="Proteomes" id="UP000233399">
    <property type="component" value="Unassembled WGS sequence"/>
</dbReference>
<dbReference type="InterPro" id="IPR037883">
    <property type="entry name" value="Knr4/Smi1-like_sf"/>
</dbReference>
<gene>
    <name evidence="2" type="ORF">CXB65_20460</name>
</gene>
<feature type="domain" description="Knr4/Smi1-like" evidence="1">
    <location>
        <begin position="13"/>
        <end position="155"/>
    </location>
</feature>
<dbReference type="InterPro" id="IPR018958">
    <property type="entry name" value="Knr4/Smi1-like_dom"/>
</dbReference>
<evidence type="ECO:0000313" key="2">
    <source>
        <dbReference type="EMBL" id="PKI19700.1"/>
    </source>
</evidence>
<proteinExistence type="predicted"/>
<dbReference type="SUPFAM" id="SSF160631">
    <property type="entry name" value="SMI1/KNR4-like"/>
    <property type="match status" value="1"/>
</dbReference>
<accession>A0A2N1IN60</accession>
<name>A0A2N1IN60_9PSED</name>
<evidence type="ECO:0000313" key="3">
    <source>
        <dbReference type="Proteomes" id="UP000233399"/>
    </source>
</evidence>
<dbReference type="EMBL" id="PJCG01000049">
    <property type="protein sequence ID" value="PKI19700.1"/>
    <property type="molecule type" value="Genomic_DNA"/>
</dbReference>
<evidence type="ECO:0000259" key="1">
    <source>
        <dbReference type="SMART" id="SM00860"/>
    </source>
</evidence>
<reference evidence="2 3" key="1">
    <citation type="submission" date="2017-12" db="EMBL/GenBank/DDBJ databases">
        <title>Isolation and characterization of an aerobic denitrifying Pseudomonas monteilii CY06 from aquaculture ponds.</title>
        <authorList>
            <person name="Ma Q."/>
            <person name="Cai Y."/>
            <person name="He Z."/>
        </authorList>
    </citation>
    <scope>NUCLEOTIDE SEQUENCE [LARGE SCALE GENOMIC DNA]</scope>
    <source>
        <strain evidence="2 3">CY06</strain>
    </source>
</reference>
<dbReference type="Pfam" id="PF09346">
    <property type="entry name" value="SMI1_KNR4"/>
    <property type="match status" value="1"/>
</dbReference>